<organism evidence="2 3">
    <name type="scientific">Limnoglobus roseus</name>
    <dbReference type="NCBI Taxonomy" id="2598579"/>
    <lineage>
        <taxon>Bacteria</taxon>
        <taxon>Pseudomonadati</taxon>
        <taxon>Planctomycetota</taxon>
        <taxon>Planctomycetia</taxon>
        <taxon>Gemmatales</taxon>
        <taxon>Gemmataceae</taxon>
        <taxon>Limnoglobus</taxon>
    </lineage>
</organism>
<protein>
    <submittedName>
        <fullName evidence="2">Uncharacterized protein</fullName>
    </submittedName>
</protein>
<evidence type="ECO:0000256" key="1">
    <source>
        <dbReference type="SAM" id="Phobius"/>
    </source>
</evidence>
<dbReference type="AlphaFoldDB" id="A0A5C1AAY0"/>
<feature type="transmembrane region" description="Helical" evidence="1">
    <location>
        <begin position="12"/>
        <end position="34"/>
    </location>
</feature>
<dbReference type="EMBL" id="CP042425">
    <property type="protein sequence ID" value="QEL15176.1"/>
    <property type="molecule type" value="Genomic_DNA"/>
</dbReference>
<evidence type="ECO:0000313" key="3">
    <source>
        <dbReference type="Proteomes" id="UP000324974"/>
    </source>
</evidence>
<dbReference type="KEGG" id="lrs:PX52LOC_02091"/>
<keyword evidence="1" id="KW-0472">Membrane</keyword>
<keyword evidence="1" id="KW-0812">Transmembrane</keyword>
<gene>
    <name evidence="2" type="ORF">PX52LOC_02091</name>
</gene>
<keyword evidence="1" id="KW-1133">Transmembrane helix</keyword>
<dbReference type="RefSeq" id="WP_149110012.1">
    <property type="nucleotide sequence ID" value="NZ_CP042425.1"/>
</dbReference>
<dbReference type="OrthoDB" id="9982837at2"/>
<reference evidence="3" key="1">
    <citation type="submission" date="2019-08" db="EMBL/GenBank/DDBJ databases">
        <title>Limnoglobus roseus gen. nov., sp. nov., a novel freshwater planctomycete with a giant genome from the family Gemmataceae.</title>
        <authorList>
            <person name="Kulichevskaya I.S."/>
            <person name="Naumoff D.G."/>
            <person name="Miroshnikov K."/>
            <person name="Ivanova A."/>
            <person name="Philippov D.A."/>
            <person name="Hakobyan A."/>
            <person name="Rijpstra I.C."/>
            <person name="Sinninghe Damste J.S."/>
            <person name="Liesack W."/>
            <person name="Dedysh S.N."/>
        </authorList>
    </citation>
    <scope>NUCLEOTIDE SEQUENCE [LARGE SCALE GENOMIC DNA]</scope>
    <source>
        <strain evidence="3">PX52</strain>
    </source>
</reference>
<name>A0A5C1AAY0_9BACT</name>
<keyword evidence="3" id="KW-1185">Reference proteome</keyword>
<proteinExistence type="predicted"/>
<dbReference type="Proteomes" id="UP000324974">
    <property type="component" value="Chromosome"/>
</dbReference>
<evidence type="ECO:0000313" key="2">
    <source>
        <dbReference type="EMBL" id="QEL15176.1"/>
    </source>
</evidence>
<accession>A0A5C1AAY0</accession>
<sequence>MTTESWPLWQKVAAVAVVLGVSAGGLWLVVSALFPPRPAPMTAEEFQSAFRKADAEDRENWEKMWRAAGKTPPPE</sequence>